<dbReference type="SUPFAM" id="SSF47986">
    <property type="entry name" value="DEATH domain"/>
    <property type="match status" value="1"/>
</dbReference>
<evidence type="ECO:0000313" key="6">
    <source>
        <dbReference type="EMBL" id="ODM91782.1"/>
    </source>
</evidence>
<dbReference type="InterPro" id="IPR002398">
    <property type="entry name" value="Pept_C14"/>
</dbReference>
<dbReference type="InterPro" id="IPR011600">
    <property type="entry name" value="Pept_C14_caspase"/>
</dbReference>
<dbReference type="PANTHER" id="PTHR47901:SF3">
    <property type="entry name" value="CASPASE-1"/>
    <property type="match status" value="1"/>
</dbReference>
<dbReference type="Gene3D" id="1.10.533.10">
    <property type="entry name" value="Death Domain, Fas"/>
    <property type="match status" value="1"/>
</dbReference>
<dbReference type="PANTHER" id="PTHR47901">
    <property type="entry name" value="CASPASE RECRUITMENT DOMAIN-CONTAINING PROTEIN 18"/>
    <property type="match status" value="1"/>
</dbReference>
<protein>
    <submittedName>
        <fullName evidence="6">Caspase-2</fullName>
    </submittedName>
</protein>
<dbReference type="Gene3D" id="3.40.50.1460">
    <property type="match status" value="1"/>
</dbReference>
<dbReference type="GO" id="GO:0042981">
    <property type="term" value="P:regulation of apoptotic process"/>
    <property type="evidence" value="ECO:0007669"/>
    <property type="project" value="InterPro"/>
</dbReference>
<dbReference type="Proteomes" id="UP000094527">
    <property type="component" value="Unassembled WGS sequence"/>
</dbReference>
<evidence type="ECO:0000256" key="1">
    <source>
        <dbReference type="ARBA" id="ARBA00010134"/>
    </source>
</evidence>
<feature type="domain" description="Caspase family p10" evidence="3">
    <location>
        <begin position="382"/>
        <end position="476"/>
    </location>
</feature>
<dbReference type="InterPro" id="IPR011029">
    <property type="entry name" value="DEATH-like_dom_sf"/>
</dbReference>
<gene>
    <name evidence="6" type="ORF">Ocin01_14904</name>
</gene>
<evidence type="ECO:0000259" key="3">
    <source>
        <dbReference type="PROSITE" id="PS50207"/>
    </source>
</evidence>
<dbReference type="GO" id="GO:0097169">
    <property type="term" value="C:AIM2 inflammasome complex"/>
    <property type="evidence" value="ECO:0007669"/>
    <property type="project" value="TreeGrafter"/>
</dbReference>
<evidence type="ECO:0000313" key="7">
    <source>
        <dbReference type="Proteomes" id="UP000094527"/>
    </source>
</evidence>
<evidence type="ECO:0000259" key="4">
    <source>
        <dbReference type="PROSITE" id="PS50208"/>
    </source>
</evidence>
<evidence type="ECO:0000259" key="5">
    <source>
        <dbReference type="PROSITE" id="PS50209"/>
    </source>
</evidence>
<dbReference type="Pfam" id="PF00656">
    <property type="entry name" value="Peptidase_C14"/>
    <property type="match status" value="1"/>
</dbReference>
<dbReference type="Pfam" id="PF00619">
    <property type="entry name" value="CARD"/>
    <property type="match status" value="1"/>
</dbReference>
<dbReference type="OrthoDB" id="6097640at2759"/>
<dbReference type="SMART" id="SM00115">
    <property type="entry name" value="CASc"/>
    <property type="match status" value="1"/>
</dbReference>
<dbReference type="GO" id="GO:0072559">
    <property type="term" value="C:NLRP3 inflammasome complex"/>
    <property type="evidence" value="ECO:0007669"/>
    <property type="project" value="TreeGrafter"/>
</dbReference>
<organism evidence="6 7">
    <name type="scientific">Orchesella cincta</name>
    <name type="common">Springtail</name>
    <name type="synonym">Podura cincta</name>
    <dbReference type="NCBI Taxonomy" id="48709"/>
    <lineage>
        <taxon>Eukaryota</taxon>
        <taxon>Metazoa</taxon>
        <taxon>Ecdysozoa</taxon>
        <taxon>Arthropoda</taxon>
        <taxon>Hexapoda</taxon>
        <taxon>Collembola</taxon>
        <taxon>Entomobryomorpha</taxon>
        <taxon>Entomobryoidea</taxon>
        <taxon>Orchesellidae</taxon>
        <taxon>Orchesellinae</taxon>
        <taxon>Orchesella</taxon>
    </lineage>
</organism>
<dbReference type="InterPro" id="IPR015917">
    <property type="entry name" value="Pept_C14A"/>
</dbReference>
<comment type="caution">
    <text evidence="6">The sequence shown here is derived from an EMBL/GenBank/DDBJ whole genome shotgun (WGS) entry which is preliminary data.</text>
</comment>
<reference evidence="6 7" key="1">
    <citation type="journal article" date="2016" name="Genome Biol. Evol.">
        <title>Gene Family Evolution Reflects Adaptation to Soil Environmental Stressors in the Genome of the Collembolan Orchesella cincta.</title>
        <authorList>
            <person name="Faddeeva-Vakhrusheva A."/>
            <person name="Derks M.F."/>
            <person name="Anvar S.Y."/>
            <person name="Agamennone V."/>
            <person name="Suring W."/>
            <person name="Smit S."/>
            <person name="van Straalen N.M."/>
            <person name="Roelofs D."/>
        </authorList>
    </citation>
    <scope>NUCLEOTIDE SEQUENCE [LARGE SCALE GENOMIC DNA]</scope>
    <source>
        <tissue evidence="6">Mixed pool</tissue>
    </source>
</reference>
<dbReference type="STRING" id="48709.A0A1D2MFW6"/>
<dbReference type="PROSITE" id="PS50207">
    <property type="entry name" value="CASPASE_P10"/>
    <property type="match status" value="1"/>
</dbReference>
<name>A0A1D2MFW6_ORCCI</name>
<proteinExistence type="inferred from homology"/>
<dbReference type="GO" id="GO:0004197">
    <property type="term" value="F:cysteine-type endopeptidase activity"/>
    <property type="evidence" value="ECO:0007669"/>
    <property type="project" value="InterPro"/>
</dbReference>
<dbReference type="SUPFAM" id="SSF52129">
    <property type="entry name" value="Caspase-like"/>
    <property type="match status" value="1"/>
</dbReference>
<dbReference type="InterPro" id="IPR029030">
    <property type="entry name" value="Caspase-like_dom_sf"/>
</dbReference>
<dbReference type="InterPro" id="IPR002138">
    <property type="entry name" value="Pept_C14_p10"/>
</dbReference>
<dbReference type="InterPro" id="IPR001315">
    <property type="entry name" value="CARD"/>
</dbReference>
<dbReference type="GO" id="GO:0006508">
    <property type="term" value="P:proteolysis"/>
    <property type="evidence" value="ECO:0007669"/>
    <property type="project" value="InterPro"/>
</dbReference>
<dbReference type="EMBL" id="LJIJ01001423">
    <property type="protein sequence ID" value="ODM91782.1"/>
    <property type="molecule type" value="Genomic_DNA"/>
</dbReference>
<dbReference type="PROSITE" id="PS50208">
    <property type="entry name" value="CASPASE_P20"/>
    <property type="match status" value="1"/>
</dbReference>
<evidence type="ECO:0000256" key="2">
    <source>
        <dbReference type="RuleBase" id="RU003971"/>
    </source>
</evidence>
<feature type="domain" description="Caspase family p20" evidence="4">
    <location>
        <begin position="234"/>
        <end position="371"/>
    </location>
</feature>
<dbReference type="GO" id="GO:0072557">
    <property type="term" value="C:IPAF inflammasome complex"/>
    <property type="evidence" value="ECO:0007669"/>
    <property type="project" value="TreeGrafter"/>
</dbReference>
<dbReference type="InterPro" id="IPR001309">
    <property type="entry name" value="Pept_C14_p20"/>
</dbReference>
<dbReference type="AlphaFoldDB" id="A0A1D2MFW6"/>
<dbReference type="CDD" id="cd01671">
    <property type="entry name" value="CARD"/>
    <property type="match status" value="1"/>
</dbReference>
<accession>A0A1D2MFW6</accession>
<dbReference type="Gene3D" id="3.30.70.1470">
    <property type="entry name" value="Caspase-like"/>
    <property type="match status" value="1"/>
</dbReference>
<sequence>MERWQEQIIRRNLSFLIKNVKCTTTLLSKLEERNVLSPEDVETVDVIPKQIEKSDTLIRLLTQKLHGFEILVRTLCDPDVKQYAPAKLLFEERNKYYEQQGIPCPPPMAFAEIPDVSIVPSIAALPSSEPISALPAPEARLAIESSDSPSNQGPTVFVHPLIANTPNVSVASLLIPSQSQESTQTQQDSYHDVNSELPKELEDVMNGNELDVKVRQPNAQTPRLRCRYALPPKGKGYAFILNIIEIRGQNIRKGAEMDATYMTNLWKGLGYEIFPKNENFREGRFKFEEDIRVELNLFKEKCIEDRVDSIVMFIGSHGYNDVILTSDKNVLDVYDDIIYPLQFSIFETKNGIQVEKRVAKIFINQSCQSDPPQGFIKPSANKNTRTPDVNDTIYIKAQIPKYLASRDIKCGSYFVIVLTYVLMSKAWNTALLPMLEEVQTLLKKVSRHANKDDGHDVCQLSPFSQMGFSHPLYFFTRE</sequence>
<keyword evidence="7" id="KW-1185">Reference proteome</keyword>
<dbReference type="PROSITE" id="PS50209">
    <property type="entry name" value="CARD"/>
    <property type="match status" value="1"/>
</dbReference>
<comment type="similarity">
    <text evidence="1 2">Belongs to the peptidase C14A family.</text>
</comment>
<feature type="domain" description="CARD" evidence="5">
    <location>
        <begin position="1"/>
        <end position="64"/>
    </location>
</feature>